<feature type="compositionally biased region" description="Low complexity" evidence="1">
    <location>
        <begin position="134"/>
        <end position="159"/>
    </location>
</feature>
<evidence type="ECO:0000256" key="1">
    <source>
        <dbReference type="SAM" id="MobiDB-lite"/>
    </source>
</evidence>
<evidence type="ECO:0000313" key="5">
    <source>
        <dbReference type="Proteomes" id="UP000664405"/>
    </source>
</evidence>
<organism evidence="4 5">
    <name type="scientific">Thalassospira povalilytica</name>
    <dbReference type="NCBI Taxonomy" id="732237"/>
    <lineage>
        <taxon>Bacteria</taxon>
        <taxon>Pseudomonadati</taxon>
        <taxon>Pseudomonadota</taxon>
        <taxon>Alphaproteobacteria</taxon>
        <taxon>Rhodospirillales</taxon>
        <taxon>Thalassospiraceae</taxon>
        <taxon>Thalassospira</taxon>
    </lineage>
</organism>
<proteinExistence type="predicted"/>
<keyword evidence="2" id="KW-1133">Transmembrane helix</keyword>
<dbReference type="Gene3D" id="3.30.70.1070">
    <property type="entry name" value="Sporulation related repeat"/>
    <property type="match status" value="1"/>
</dbReference>
<dbReference type="AlphaFoldDB" id="A0A8I1SJM7"/>
<protein>
    <submittedName>
        <fullName evidence="4">SPOR domain-containing protein</fullName>
    </submittedName>
</protein>
<feature type="domain" description="SPOR" evidence="3">
    <location>
        <begin position="194"/>
        <end position="279"/>
    </location>
</feature>
<evidence type="ECO:0000313" key="4">
    <source>
        <dbReference type="EMBL" id="MBN8197064.1"/>
    </source>
</evidence>
<sequence>MKGPLHDQPDNVAAMPHAAGNFDRRGGLFSLIGLVALLALNVAVISDVAAQTSEMTEFPTGADIIPNDLPAHASQPVLRNQPLSLLPGTIPASDTVIDDADIPSLANQYYQELTGTTPSRARPTTVRKTPDKPTPAATTIMTKPPAATNNTANPAPMTTSHQTATTAPAKQVIDTVVATRAAQPAVTPPETAKHDPNGRYLIQLGAFRDTISAESYWASFLVRYPTLSKSHTKQIVTANLGVKGVYHRLQLTGFATFDGAKQQCRQLKADGTDCFASHR</sequence>
<dbReference type="GO" id="GO:0042834">
    <property type="term" value="F:peptidoglycan binding"/>
    <property type="evidence" value="ECO:0007669"/>
    <property type="project" value="InterPro"/>
</dbReference>
<accession>A0A8I1SJM7</accession>
<keyword evidence="2" id="KW-0472">Membrane</keyword>
<dbReference type="RefSeq" id="WP_206927482.1">
    <property type="nucleotide sequence ID" value="NZ_JAEKJW010000002.1"/>
</dbReference>
<name>A0A8I1SJM7_9PROT</name>
<comment type="caution">
    <text evidence="4">The sequence shown here is derived from an EMBL/GenBank/DDBJ whole genome shotgun (WGS) entry which is preliminary data.</text>
</comment>
<dbReference type="PROSITE" id="PS51724">
    <property type="entry name" value="SPOR"/>
    <property type="match status" value="1"/>
</dbReference>
<dbReference type="SUPFAM" id="SSF110997">
    <property type="entry name" value="Sporulation related repeat"/>
    <property type="match status" value="1"/>
</dbReference>
<dbReference type="Proteomes" id="UP000664405">
    <property type="component" value="Unassembled WGS sequence"/>
</dbReference>
<evidence type="ECO:0000256" key="2">
    <source>
        <dbReference type="SAM" id="Phobius"/>
    </source>
</evidence>
<feature type="region of interest" description="Disordered" evidence="1">
    <location>
        <begin position="113"/>
        <end position="166"/>
    </location>
</feature>
<dbReference type="InterPro" id="IPR036680">
    <property type="entry name" value="SPOR-like_sf"/>
</dbReference>
<feature type="transmembrane region" description="Helical" evidence="2">
    <location>
        <begin position="28"/>
        <end position="50"/>
    </location>
</feature>
<gene>
    <name evidence="4" type="ORF">JF547_11395</name>
</gene>
<reference evidence="4" key="1">
    <citation type="submission" date="2020-12" db="EMBL/GenBank/DDBJ databases">
        <title>Oil enriched cultivation method for isolating marine PHA-producing bacteria.</title>
        <authorList>
            <person name="Zheng W."/>
            <person name="Yu S."/>
            <person name="Huang Y."/>
        </authorList>
    </citation>
    <scope>NUCLEOTIDE SEQUENCE</scope>
    <source>
        <strain evidence="4">SY-2-3</strain>
    </source>
</reference>
<keyword evidence="2" id="KW-0812">Transmembrane</keyword>
<dbReference type="EMBL" id="JAEKJW010000002">
    <property type="protein sequence ID" value="MBN8197064.1"/>
    <property type="molecule type" value="Genomic_DNA"/>
</dbReference>
<evidence type="ECO:0000259" key="3">
    <source>
        <dbReference type="PROSITE" id="PS51724"/>
    </source>
</evidence>
<dbReference type="Pfam" id="PF05036">
    <property type="entry name" value="SPOR"/>
    <property type="match status" value="1"/>
</dbReference>
<dbReference type="InterPro" id="IPR007730">
    <property type="entry name" value="SPOR-like_dom"/>
</dbReference>